<name>A0ABT8P6I2_9BURK</name>
<sequence>MRKLALPTLTPVGVLSTCIAGVVDPALVARLDAIRGTLLATAASYDQHASANALHLISRVENVGAVTKDELQSLYLDQMSATKGSARSMYDVLRSAAPHRKCPLCGIGTVAVLDHHLPKSKYPDLAVCPFNLVPACDFCNNAKRASFPQTAGQQTIHPYYDDFTQEQWVYAKLDVDGPPVLSFFVKAPPHWDQTKRERAQRHFDVVKLGLQYTSNANDDMTVLRDHLEGVKNGEGVAGVRAYLEDERDRNASRVNSWQHVMYQTLANNAWFVNGGYLSIPLAFRRPLATSATAM</sequence>
<proteinExistence type="predicted"/>
<protein>
    <recommendedName>
        <fullName evidence="3">HNH endonuclease</fullName>
    </recommendedName>
</protein>
<dbReference type="RefSeq" id="WP_301754777.1">
    <property type="nucleotide sequence ID" value="NZ_JAUJSQ010000002.1"/>
</dbReference>
<evidence type="ECO:0000313" key="1">
    <source>
        <dbReference type="EMBL" id="MDN7930694.1"/>
    </source>
</evidence>
<accession>A0ABT8P6I2</accession>
<dbReference type="EMBL" id="JAUJSQ010000002">
    <property type="protein sequence ID" value="MDN7930694.1"/>
    <property type="molecule type" value="Genomic_DNA"/>
</dbReference>
<keyword evidence="2" id="KW-1185">Reference proteome</keyword>
<comment type="caution">
    <text evidence="1">The sequence shown here is derived from an EMBL/GenBank/DDBJ whole genome shotgun (WGS) entry which is preliminary data.</text>
</comment>
<dbReference type="Gene3D" id="1.10.30.50">
    <property type="match status" value="1"/>
</dbReference>
<gene>
    <name evidence="1" type="ORF">QZM52_05235</name>
</gene>
<organism evidence="1 2">
    <name type="scientific">Burkholderia metallica</name>
    <dbReference type="NCBI Taxonomy" id="488729"/>
    <lineage>
        <taxon>Bacteria</taxon>
        <taxon>Pseudomonadati</taxon>
        <taxon>Pseudomonadota</taxon>
        <taxon>Betaproteobacteria</taxon>
        <taxon>Burkholderiales</taxon>
        <taxon>Burkholderiaceae</taxon>
        <taxon>Burkholderia</taxon>
        <taxon>Burkholderia cepacia complex</taxon>
    </lineage>
</organism>
<dbReference type="Proteomes" id="UP001171606">
    <property type="component" value="Unassembled WGS sequence"/>
</dbReference>
<evidence type="ECO:0000313" key="2">
    <source>
        <dbReference type="Proteomes" id="UP001171606"/>
    </source>
</evidence>
<reference evidence="1" key="1">
    <citation type="submission" date="2023-07" db="EMBL/GenBank/DDBJ databases">
        <title>A collection of bacterial strains from the Burkholderia cepacia Research Laboratory and Repository.</title>
        <authorList>
            <person name="Lipuma J."/>
            <person name="Spilker T."/>
            <person name="Caverly L."/>
        </authorList>
    </citation>
    <scope>NUCLEOTIDE SEQUENCE</scope>
    <source>
        <strain evidence="1">AU42020</strain>
    </source>
</reference>
<evidence type="ECO:0008006" key="3">
    <source>
        <dbReference type="Google" id="ProtNLM"/>
    </source>
</evidence>